<feature type="compositionally biased region" description="Basic and acidic residues" evidence="1">
    <location>
        <begin position="288"/>
        <end position="317"/>
    </location>
</feature>
<feature type="compositionally biased region" description="Low complexity" evidence="1">
    <location>
        <begin position="42"/>
        <end position="57"/>
    </location>
</feature>
<dbReference type="AlphaFoldDB" id="A0A8H8DIZ5"/>
<name>A0A8H8DIZ5_9FUNG</name>
<feature type="compositionally biased region" description="Low complexity" evidence="1">
    <location>
        <begin position="78"/>
        <end position="91"/>
    </location>
</feature>
<keyword evidence="3" id="KW-1185">Reference proteome</keyword>
<comment type="caution">
    <text evidence="2">The sequence shown here is derived from an EMBL/GenBank/DDBJ whole genome shotgun (WGS) entry which is preliminary data.</text>
</comment>
<evidence type="ECO:0000313" key="3">
    <source>
        <dbReference type="Proteomes" id="UP000673691"/>
    </source>
</evidence>
<feature type="compositionally biased region" description="Basic and acidic residues" evidence="1">
    <location>
        <begin position="61"/>
        <end position="71"/>
    </location>
</feature>
<evidence type="ECO:0000256" key="1">
    <source>
        <dbReference type="SAM" id="MobiDB-lite"/>
    </source>
</evidence>
<accession>A0A8H8DIZ5</accession>
<proteinExistence type="predicted"/>
<feature type="region of interest" description="Disordered" evidence="1">
    <location>
        <begin position="1"/>
        <end position="317"/>
    </location>
</feature>
<gene>
    <name evidence="2" type="ORF">BJ554DRAFT_8035</name>
</gene>
<feature type="non-terminal residue" evidence="2">
    <location>
        <position position="1"/>
    </location>
</feature>
<organism evidence="2 3">
    <name type="scientific">Olpidium bornovanus</name>
    <dbReference type="NCBI Taxonomy" id="278681"/>
    <lineage>
        <taxon>Eukaryota</taxon>
        <taxon>Fungi</taxon>
        <taxon>Fungi incertae sedis</taxon>
        <taxon>Olpidiomycota</taxon>
        <taxon>Olpidiomycotina</taxon>
        <taxon>Olpidiomycetes</taxon>
        <taxon>Olpidiales</taxon>
        <taxon>Olpidiaceae</taxon>
        <taxon>Olpidium</taxon>
    </lineage>
</organism>
<evidence type="ECO:0000313" key="2">
    <source>
        <dbReference type="EMBL" id="KAG5459981.1"/>
    </source>
</evidence>
<feature type="compositionally biased region" description="Low complexity" evidence="1">
    <location>
        <begin position="15"/>
        <end position="29"/>
    </location>
</feature>
<reference evidence="2 3" key="1">
    <citation type="journal article" name="Sci. Rep.">
        <title>Genome-scale phylogenetic analyses confirm Olpidium as the closest living zoosporic fungus to the non-flagellated, terrestrial fungi.</title>
        <authorList>
            <person name="Chang Y."/>
            <person name="Rochon D."/>
            <person name="Sekimoto S."/>
            <person name="Wang Y."/>
            <person name="Chovatia M."/>
            <person name="Sandor L."/>
            <person name="Salamov A."/>
            <person name="Grigoriev I.V."/>
            <person name="Stajich J.E."/>
            <person name="Spatafora J.W."/>
        </authorList>
    </citation>
    <scope>NUCLEOTIDE SEQUENCE [LARGE SCALE GENOMIC DNA]</scope>
    <source>
        <strain evidence="2">S191</strain>
    </source>
</reference>
<feature type="compositionally biased region" description="Basic residues" evidence="1">
    <location>
        <begin position="129"/>
        <end position="163"/>
    </location>
</feature>
<sequence length="357" mass="40758">AGRGERPGGRRRQAPARAGGEVDPRSLLPLRRRRRQPGPDEAVAGLAGPGVLPAAGSPPLPRERPLRPVRERRPRPRLLPAEARGRLQLRGAPRRALRPPVHAGRGDASPLAARRRPHRRDRLGLPVRPSRRRRRHLGLGSVRRHGLRVLRVGRRRRLARRVHPGPARQDQPRRPPHVAPRRRDGVPVRPVHRHVRRPVAPDGQGHGRPPARPRRGARRRGHDPGRAAAGGRADRHGLHRRRLHDDLRRRHFPGHFHPAGVVRPQPQGHRRRDRPRPGSRNRPNGGRRGKENQPRREERRLREKSGRGREGRRDVQDRRLGASGPPFFCFCFCCFFLPPRLFPATFFFLSFCLLSLL</sequence>
<feature type="compositionally biased region" description="Basic residues" evidence="1">
    <location>
        <begin position="209"/>
        <end position="221"/>
    </location>
</feature>
<feature type="compositionally biased region" description="Basic residues" evidence="1">
    <location>
        <begin position="268"/>
        <end position="279"/>
    </location>
</feature>
<dbReference type="Proteomes" id="UP000673691">
    <property type="component" value="Unassembled WGS sequence"/>
</dbReference>
<protein>
    <submittedName>
        <fullName evidence="2">Uncharacterized protein</fullName>
    </submittedName>
</protein>
<dbReference type="EMBL" id="JAEFCI010005981">
    <property type="protein sequence ID" value="KAG5459981.1"/>
    <property type="molecule type" value="Genomic_DNA"/>
</dbReference>